<evidence type="ECO:0000259" key="5">
    <source>
        <dbReference type="PROSITE" id="PS50943"/>
    </source>
</evidence>
<dbReference type="CDD" id="cd16393">
    <property type="entry name" value="SPO0J_N"/>
    <property type="match status" value="1"/>
</dbReference>
<dbReference type="Pfam" id="PF17762">
    <property type="entry name" value="HTH_ParB"/>
    <property type="match status" value="1"/>
</dbReference>
<dbReference type="AlphaFoldDB" id="A0A0F4KQB9"/>
<dbReference type="InterPro" id="IPR050336">
    <property type="entry name" value="Chromosome_partition/occlusion"/>
</dbReference>
<dbReference type="NCBIfam" id="TIGR00180">
    <property type="entry name" value="parB_part"/>
    <property type="match status" value="1"/>
</dbReference>
<dbReference type="GO" id="GO:0045881">
    <property type="term" value="P:positive regulation of sporulation resulting in formation of a cellular spore"/>
    <property type="evidence" value="ECO:0007669"/>
    <property type="project" value="TreeGrafter"/>
</dbReference>
<evidence type="ECO:0000313" key="7">
    <source>
        <dbReference type="Proteomes" id="UP000033695"/>
    </source>
</evidence>
<dbReference type="InterPro" id="IPR057240">
    <property type="entry name" value="ParB_dimer_C"/>
</dbReference>
<dbReference type="PATRIC" id="fig|1218508.4.peg.1538"/>
<dbReference type="CDD" id="cd00093">
    <property type="entry name" value="HTH_XRE"/>
    <property type="match status" value="1"/>
</dbReference>
<dbReference type="GO" id="GO:0007059">
    <property type="term" value="P:chromosome segregation"/>
    <property type="evidence" value="ECO:0007669"/>
    <property type="project" value="UniProtKB-KW"/>
</dbReference>
<dbReference type="GO" id="GO:0005694">
    <property type="term" value="C:chromosome"/>
    <property type="evidence" value="ECO:0007669"/>
    <property type="project" value="TreeGrafter"/>
</dbReference>
<dbReference type="InterPro" id="IPR004437">
    <property type="entry name" value="ParB/RepB/Spo0J"/>
</dbReference>
<dbReference type="FunFam" id="3.90.1530.30:FF:000001">
    <property type="entry name" value="Chromosome partitioning protein ParB"/>
    <property type="match status" value="1"/>
</dbReference>
<protein>
    <submittedName>
        <fullName evidence="6">Chromosome partitioning protein SpoOJ</fullName>
    </submittedName>
</protein>
<dbReference type="FunFam" id="1.10.10.2830:FF:000001">
    <property type="entry name" value="Chromosome partitioning protein ParB"/>
    <property type="match status" value="1"/>
</dbReference>
<reference evidence="6 7" key="1">
    <citation type="submission" date="2014-12" db="EMBL/GenBank/DDBJ databases">
        <title>Comparative genomics of the lactic acid bacteria isolated from the honey bee gut.</title>
        <authorList>
            <person name="Ellegaard K.M."/>
            <person name="Tamarit D."/>
            <person name="Javelind E."/>
            <person name="Olofsson T."/>
            <person name="Andersson S.G."/>
            <person name="Vasquez A."/>
        </authorList>
    </citation>
    <scope>NUCLEOTIDE SEQUENCE [LARGE SCALE GENOMIC DNA]</scope>
    <source>
        <strain evidence="6 7">Hon2</strain>
    </source>
</reference>
<dbReference type="GO" id="GO:0003677">
    <property type="term" value="F:DNA binding"/>
    <property type="evidence" value="ECO:0007669"/>
    <property type="project" value="UniProtKB-KW"/>
</dbReference>
<sequence>MPDKKRSGLGRGIDAIFSDFETDEINSENVVDINLNDIRPNPYQPRKEFSQDALNELAQSIKENGVFQPIVVRKSVNGYQIVVGERRFRASKIAQRPTIPAIIRNLDESQMMEIGVLENLQREDLNPIEEAQAYQTLIEKLHLTQEQISEKLGKSRPYIANYLRLLSLPNKTKQLLMESKLTMAQARTLLTLKDPRKIDQVAQKVVDQGLTVRQLEKMVSHPQTTTTMPNKRKKSPFIQETEEQLIEKLGTSVHVISSKDGKGKIQIDFSSTQDLNRILDLLDISLN</sequence>
<dbReference type="Proteomes" id="UP000033695">
    <property type="component" value="Unassembled WGS sequence"/>
</dbReference>
<dbReference type="InterPro" id="IPR003115">
    <property type="entry name" value="ParB_N"/>
</dbReference>
<name>A0A0F4KQB9_9LACO</name>
<feature type="domain" description="HTH cro/C1-type" evidence="5">
    <location>
        <begin position="139"/>
        <end position="164"/>
    </location>
</feature>
<dbReference type="SMART" id="SM00470">
    <property type="entry name" value="ParB"/>
    <property type="match status" value="1"/>
</dbReference>
<dbReference type="Gene3D" id="3.90.1530.30">
    <property type="match status" value="1"/>
</dbReference>
<dbReference type="OrthoDB" id="9802051at2"/>
<dbReference type="RefSeq" id="WP_045923365.1">
    <property type="nucleotide sequence ID" value="NZ_JBHTHW010000004.1"/>
</dbReference>
<dbReference type="HOGENOM" id="CLU_023853_0_0_9"/>
<dbReference type="PROSITE" id="PS50943">
    <property type="entry name" value="HTH_CROC1"/>
    <property type="match status" value="1"/>
</dbReference>
<accession>A0A0F4KQB9</accession>
<evidence type="ECO:0000256" key="4">
    <source>
        <dbReference type="ARBA" id="ARBA00023125"/>
    </source>
</evidence>
<dbReference type="GO" id="GO:0009295">
    <property type="term" value="C:nucleoid"/>
    <property type="evidence" value="ECO:0007669"/>
    <property type="project" value="UniProtKB-SubCell"/>
</dbReference>
<proteinExistence type="inferred from homology"/>
<comment type="similarity">
    <text evidence="2">Belongs to the ParB family.</text>
</comment>
<keyword evidence="7" id="KW-1185">Reference proteome</keyword>
<gene>
    <name evidence="6" type="primary">spo0J</name>
    <name evidence="6" type="ORF">JG29_15450</name>
</gene>
<dbReference type="InterPro" id="IPR001387">
    <property type="entry name" value="Cro/C1-type_HTH"/>
</dbReference>
<dbReference type="PANTHER" id="PTHR33375">
    <property type="entry name" value="CHROMOSOME-PARTITIONING PROTEIN PARB-RELATED"/>
    <property type="match status" value="1"/>
</dbReference>
<dbReference type="STRING" id="1218508.JG29_15450"/>
<comment type="subcellular location">
    <subcellularLocation>
        <location evidence="1">Cytoplasm</location>
        <location evidence="1">Nucleoid</location>
    </subcellularLocation>
</comment>
<dbReference type="SUPFAM" id="SSF109709">
    <property type="entry name" value="KorB DNA-binding domain-like"/>
    <property type="match status" value="1"/>
</dbReference>
<evidence type="ECO:0000313" key="6">
    <source>
        <dbReference type="EMBL" id="KJY48199.1"/>
    </source>
</evidence>
<dbReference type="EMBL" id="JXBZ01000010">
    <property type="protein sequence ID" value="KJY48199.1"/>
    <property type="molecule type" value="Genomic_DNA"/>
</dbReference>
<dbReference type="PANTHER" id="PTHR33375:SF1">
    <property type="entry name" value="CHROMOSOME-PARTITIONING PROTEIN PARB-RELATED"/>
    <property type="match status" value="1"/>
</dbReference>
<comment type="caution">
    <text evidence="6">The sequence shown here is derived from an EMBL/GenBank/DDBJ whole genome shotgun (WGS) entry which is preliminary data.</text>
</comment>
<dbReference type="InterPro" id="IPR036086">
    <property type="entry name" value="ParB/Sulfiredoxin_sf"/>
</dbReference>
<dbReference type="InterPro" id="IPR041468">
    <property type="entry name" value="HTH_ParB/Spo0J"/>
</dbReference>
<evidence type="ECO:0000256" key="1">
    <source>
        <dbReference type="ARBA" id="ARBA00004453"/>
    </source>
</evidence>
<dbReference type="Pfam" id="PF23552">
    <property type="entry name" value="ParB_C"/>
    <property type="match status" value="1"/>
</dbReference>
<keyword evidence="3" id="KW-0159">Chromosome partition</keyword>
<evidence type="ECO:0000256" key="3">
    <source>
        <dbReference type="ARBA" id="ARBA00022829"/>
    </source>
</evidence>
<evidence type="ECO:0000256" key="2">
    <source>
        <dbReference type="ARBA" id="ARBA00006295"/>
    </source>
</evidence>
<keyword evidence="4" id="KW-0238">DNA-binding</keyword>
<organism evidence="6 7">
    <name type="scientific">Bombilactobacillus mellis</name>
    <dbReference type="NCBI Taxonomy" id="1218508"/>
    <lineage>
        <taxon>Bacteria</taxon>
        <taxon>Bacillati</taxon>
        <taxon>Bacillota</taxon>
        <taxon>Bacilli</taxon>
        <taxon>Lactobacillales</taxon>
        <taxon>Lactobacillaceae</taxon>
        <taxon>Bombilactobacillus</taxon>
    </lineage>
</organism>
<dbReference type="SUPFAM" id="SSF110849">
    <property type="entry name" value="ParB/Sulfiredoxin"/>
    <property type="match status" value="1"/>
</dbReference>
<dbReference type="Gene3D" id="1.10.10.2830">
    <property type="match status" value="1"/>
</dbReference>
<dbReference type="Pfam" id="PF02195">
    <property type="entry name" value="ParB_N"/>
    <property type="match status" value="1"/>
</dbReference>